<evidence type="ECO:0000313" key="4">
    <source>
        <dbReference type="WBParaSite" id="HNAJ_0001004401-mRNA-1"/>
    </source>
</evidence>
<feature type="compositionally biased region" description="Low complexity" evidence="1">
    <location>
        <begin position="87"/>
        <end position="101"/>
    </location>
</feature>
<dbReference type="WBParaSite" id="HNAJ_0001004401-mRNA-1">
    <property type="protein sequence ID" value="HNAJ_0001004401-mRNA-1"/>
    <property type="gene ID" value="HNAJ_0001004401"/>
</dbReference>
<feature type="region of interest" description="Disordered" evidence="1">
    <location>
        <begin position="74"/>
        <end position="101"/>
    </location>
</feature>
<proteinExistence type="predicted"/>
<sequence>MHLRRKPKRGEIKPTEMVSLEAGAILALKLFELMASGKKWNNISKLKERRQRGGRVMGAASLGACLALNDSEFDKSPTKLSLTKRGSTNSSLSSAPSLSHNSDIGMKEQLAFAEGEQLAEKLVEEHKLTVDQVCDQSRKSRNLIPWSRGGDIFKDTQVFKT</sequence>
<keyword evidence="3" id="KW-1185">Reference proteome</keyword>
<evidence type="ECO:0000256" key="1">
    <source>
        <dbReference type="SAM" id="MobiDB-lite"/>
    </source>
</evidence>
<dbReference type="EMBL" id="UZAE01012856">
    <property type="protein sequence ID" value="VDO07037.1"/>
    <property type="molecule type" value="Genomic_DNA"/>
</dbReference>
<accession>A0A0R3TR50</accession>
<gene>
    <name evidence="2" type="ORF">HNAJ_LOCUS10039</name>
</gene>
<protein>
    <submittedName>
        <fullName evidence="2 4">Uncharacterized protein</fullName>
    </submittedName>
</protein>
<dbReference type="AlphaFoldDB" id="A0A0R3TR50"/>
<dbReference type="Proteomes" id="UP000278807">
    <property type="component" value="Unassembled WGS sequence"/>
</dbReference>
<evidence type="ECO:0000313" key="3">
    <source>
        <dbReference type="Proteomes" id="UP000278807"/>
    </source>
</evidence>
<reference evidence="4" key="1">
    <citation type="submission" date="2017-02" db="UniProtKB">
        <authorList>
            <consortium name="WormBaseParasite"/>
        </authorList>
    </citation>
    <scope>IDENTIFICATION</scope>
</reference>
<reference evidence="2 3" key="2">
    <citation type="submission" date="2018-11" db="EMBL/GenBank/DDBJ databases">
        <authorList>
            <consortium name="Pathogen Informatics"/>
        </authorList>
    </citation>
    <scope>NUCLEOTIDE SEQUENCE [LARGE SCALE GENOMIC DNA]</scope>
</reference>
<name>A0A0R3TR50_RODNA</name>
<evidence type="ECO:0000313" key="2">
    <source>
        <dbReference type="EMBL" id="VDO07037.1"/>
    </source>
</evidence>
<organism evidence="4">
    <name type="scientific">Rodentolepis nana</name>
    <name type="common">Dwarf tapeworm</name>
    <name type="synonym">Hymenolepis nana</name>
    <dbReference type="NCBI Taxonomy" id="102285"/>
    <lineage>
        <taxon>Eukaryota</taxon>
        <taxon>Metazoa</taxon>
        <taxon>Spiralia</taxon>
        <taxon>Lophotrochozoa</taxon>
        <taxon>Platyhelminthes</taxon>
        <taxon>Cestoda</taxon>
        <taxon>Eucestoda</taxon>
        <taxon>Cyclophyllidea</taxon>
        <taxon>Hymenolepididae</taxon>
        <taxon>Rodentolepis</taxon>
    </lineage>
</organism>